<dbReference type="InParanoid" id="A0A078A991"/>
<name>A0A078A991_STYLE</name>
<proteinExistence type="predicted"/>
<organism evidence="2 3">
    <name type="scientific">Stylonychia lemnae</name>
    <name type="common">Ciliate</name>
    <dbReference type="NCBI Taxonomy" id="5949"/>
    <lineage>
        <taxon>Eukaryota</taxon>
        <taxon>Sar</taxon>
        <taxon>Alveolata</taxon>
        <taxon>Ciliophora</taxon>
        <taxon>Intramacronucleata</taxon>
        <taxon>Spirotrichea</taxon>
        <taxon>Stichotrichia</taxon>
        <taxon>Sporadotrichida</taxon>
        <taxon>Oxytrichidae</taxon>
        <taxon>Stylonychinae</taxon>
        <taxon>Stylonychia</taxon>
    </lineage>
</organism>
<dbReference type="EMBL" id="CCKQ01007072">
    <property type="protein sequence ID" value="CDW78411.1"/>
    <property type="molecule type" value="Genomic_DNA"/>
</dbReference>
<dbReference type="Proteomes" id="UP000039865">
    <property type="component" value="Unassembled WGS sequence"/>
</dbReference>
<evidence type="ECO:0000313" key="3">
    <source>
        <dbReference type="Proteomes" id="UP000039865"/>
    </source>
</evidence>
<accession>A0A078A991</accession>
<evidence type="ECO:0000256" key="1">
    <source>
        <dbReference type="SAM" id="MobiDB-lite"/>
    </source>
</evidence>
<keyword evidence="3" id="KW-1185">Reference proteome</keyword>
<protein>
    <submittedName>
        <fullName evidence="2">Uncharacterized protein</fullName>
    </submittedName>
</protein>
<sequence length="599" mass="70701">MNQSHMIKTPSQQMNSSSNQKPYGGGQSSQKRINQLLGIKSKNVVQTKINFAKSTGDLEKDDRFGLIKTLFNPENQNSTDSQSFQFNKMHIKEEIIIMDLDQKDINLEEDLMPKEREIKSQQSACQNENYKNTDQQLIENQVEINIDQQQNSPLIRDDNPYYQNSQEHQIELEEQRQQVIFGYQNNDKQIEIQDVNMTESDINIDENDINYDQEQSFIPNQIIEQSIIPQQNESEIQSMVQNLYEVSEIQNLPQLIEIDKTSEISPKDKTMIDDQDIIQPQMHLNSKPLMVDACIQYEDNEKEYQNLDDESIESIELQNENIIQMSFTNKLTTTVDFKESLTKTDEEQSKSLQILEHQKQPYQQQILQIDNEDKLNQQEEEEASESFVLFEPEIQKKNPELLKFYKLTGLAETQTEIDLKLFVELKLEENQQEAQIIINEPNHKKKRDLKSLLKQQQKQDKVGRNNHSRHVKFDVSERESEDDKISFSKQLKLAKKQKRVEEMKQEFVRALGSYGNDTQEKDQSDEEEIEEQIRERLLEQKSSQKQNFIYKSRKDGLMTPTKKMVDQKKRNLNTSFYQSQSLFGNKYYYLDQEYQNFDE</sequence>
<feature type="region of interest" description="Disordered" evidence="1">
    <location>
        <begin position="453"/>
        <end position="477"/>
    </location>
</feature>
<evidence type="ECO:0000313" key="2">
    <source>
        <dbReference type="EMBL" id="CDW78411.1"/>
    </source>
</evidence>
<gene>
    <name evidence="2" type="primary">Contig1110.g1203</name>
    <name evidence="2" type="ORF">STYLEM_7388</name>
</gene>
<reference evidence="2 3" key="1">
    <citation type="submission" date="2014-06" db="EMBL/GenBank/DDBJ databases">
        <authorList>
            <person name="Swart Estienne"/>
        </authorList>
    </citation>
    <scope>NUCLEOTIDE SEQUENCE [LARGE SCALE GENOMIC DNA]</scope>
    <source>
        <strain evidence="2 3">130c</strain>
    </source>
</reference>
<feature type="region of interest" description="Disordered" evidence="1">
    <location>
        <begin position="1"/>
        <end position="30"/>
    </location>
</feature>
<feature type="compositionally biased region" description="Polar residues" evidence="1">
    <location>
        <begin position="1"/>
        <end position="21"/>
    </location>
</feature>
<dbReference type="AlphaFoldDB" id="A0A078A991"/>